<sequence length="351" mass="37892">MRLCEQRRTTGFTLVELLVVIFIIAALLFLLLPAQRRAREAARRMQCWNNLKQLGLALHSYHDTHGSFPNCAGGTEGGSDVESNQGRLSGLVALLPCLEQQNLWETISVPQTYGEQTYPAMGPAPWVKEYEPWQVKLVALECPSNIEPELDWSPVNYVFSLGDIASPIADQTSPRGMFAPGHFTKFSDVKDGAANTIMMSEVETALDRRLGGNFAINQPREMLENPALCLKVAGGEEAYPAEVALHKYGRGYQWSDGTAGPALFNTLLPPNSPSCAVRGIEAVDGIYSVASYHPGGANAVFGDGSVTFITNEIDTGELLSPVVKPKNEGSNPYGVWGAIGSRAGGDVTDGF</sequence>
<dbReference type="PANTHER" id="PTHR30093:SF2">
    <property type="entry name" value="TYPE II SECRETION SYSTEM PROTEIN H"/>
    <property type="match status" value="1"/>
</dbReference>
<keyword evidence="1" id="KW-1133">Transmembrane helix</keyword>
<keyword evidence="1" id="KW-0472">Membrane</keyword>
<dbReference type="Pfam" id="PF07963">
    <property type="entry name" value="N_methyl"/>
    <property type="match status" value="1"/>
</dbReference>
<dbReference type="Proteomes" id="UP000253562">
    <property type="component" value="Unassembled WGS sequence"/>
</dbReference>
<reference evidence="3 4" key="1">
    <citation type="submission" date="2018-07" db="EMBL/GenBank/DDBJ databases">
        <title>Comparative genomes isolates from brazilian mangrove.</title>
        <authorList>
            <person name="De Araujo J.E."/>
            <person name="Taketani R.G."/>
            <person name="Silva M.C.P."/>
            <person name="Lourenco M.V."/>
            <person name="Oliveira V.M."/>
            <person name="Andreote F.D."/>
        </authorList>
    </citation>
    <scope>NUCLEOTIDE SEQUENCE [LARGE SCALE GENOMIC DNA]</scope>
    <source>
        <strain evidence="3 4">HEX PRIS-MGV</strain>
    </source>
</reference>
<feature type="transmembrane region" description="Helical" evidence="1">
    <location>
        <begin position="12"/>
        <end position="34"/>
    </location>
</feature>
<feature type="domain" description="DUF1559" evidence="2">
    <location>
        <begin position="37"/>
        <end position="315"/>
    </location>
</feature>
<dbReference type="InterPro" id="IPR045584">
    <property type="entry name" value="Pilin-like"/>
</dbReference>
<dbReference type="PANTHER" id="PTHR30093">
    <property type="entry name" value="GENERAL SECRETION PATHWAY PROTEIN G"/>
    <property type="match status" value="1"/>
</dbReference>
<organism evidence="3 4">
    <name type="scientific">Bremerella cremea</name>
    <dbReference type="NCBI Taxonomy" id="1031537"/>
    <lineage>
        <taxon>Bacteria</taxon>
        <taxon>Pseudomonadati</taxon>
        <taxon>Planctomycetota</taxon>
        <taxon>Planctomycetia</taxon>
        <taxon>Pirellulales</taxon>
        <taxon>Pirellulaceae</taxon>
        <taxon>Bremerella</taxon>
    </lineage>
</organism>
<name>A0A368KLT5_9BACT</name>
<accession>A0A368KLT5</accession>
<gene>
    <name evidence="3" type="ORF">DTL42_24765</name>
</gene>
<dbReference type="EMBL" id="QPEX01000046">
    <property type="protein sequence ID" value="RCS40587.1"/>
    <property type="molecule type" value="Genomic_DNA"/>
</dbReference>
<dbReference type="PROSITE" id="PS00409">
    <property type="entry name" value="PROKAR_NTER_METHYL"/>
    <property type="match status" value="1"/>
</dbReference>
<dbReference type="OrthoDB" id="241541at2"/>
<dbReference type="Gene3D" id="3.30.700.10">
    <property type="entry name" value="Glycoprotein, Type 4 Pilin"/>
    <property type="match status" value="1"/>
</dbReference>
<dbReference type="InterPro" id="IPR011453">
    <property type="entry name" value="DUF1559"/>
</dbReference>
<comment type="caution">
    <text evidence="3">The sequence shown here is derived from an EMBL/GenBank/DDBJ whole genome shotgun (WGS) entry which is preliminary data.</text>
</comment>
<evidence type="ECO:0000313" key="4">
    <source>
        <dbReference type="Proteomes" id="UP000253562"/>
    </source>
</evidence>
<dbReference type="InterPro" id="IPR027558">
    <property type="entry name" value="Pre_pil_HX9DG_C"/>
</dbReference>
<evidence type="ECO:0000256" key="1">
    <source>
        <dbReference type="SAM" id="Phobius"/>
    </source>
</evidence>
<dbReference type="SUPFAM" id="SSF54523">
    <property type="entry name" value="Pili subunits"/>
    <property type="match status" value="1"/>
</dbReference>
<evidence type="ECO:0000259" key="2">
    <source>
        <dbReference type="Pfam" id="PF07596"/>
    </source>
</evidence>
<evidence type="ECO:0000313" key="3">
    <source>
        <dbReference type="EMBL" id="RCS40587.1"/>
    </source>
</evidence>
<dbReference type="NCBIfam" id="TIGR04294">
    <property type="entry name" value="pre_pil_HX9DG"/>
    <property type="match status" value="1"/>
</dbReference>
<dbReference type="RefSeq" id="WP_114373391.1">
    <property type="nucleotide sequence ID" value="NZ_QPEX01000046.1"/>
</dbReference>
<protein>
    <submittedName>
        <fullName evidence="3">DUF1559 domain-containing protein</fullName>
    </submittedName>
</protein>
<dbReference type="AlphaFoldDB" id="A0A368KLT5"/>
<keyword evidence="1" id="KW-0812">Transmembrane</keyword>
<dbReference type="Pfam" id="PF07596">
    <property type="entry name" value="SBP_bac_10"/>
    <property type="match status" value="1"/>
</dbReference>
<proteinExistence type="predicted"/>
<dbReference type="InterPro" id="IPR012902">
    <property type="entry name" value="N_methyl_site"/>
</dbReference>